<dbReference type="EMBL" id="VRUR01000001">
    <property type="protein sequence ID" value="TXN37564.1"/>
    <property type="molecule type" value="Genomic_DNA"/>
</dbReference>
<organism evidence="1 2">
    <name type="scientific">Flagellimonas hymeniacidonis</name>
    <dbReference type="NCBI Taxonomy" id="2603628"/>
    <lineage>
        <taxon>Bacteria</taxon>
        <taxon>Pseudomonadati</taxon>
        <taxon>Bacteroidota</taxon>
        <taxon>Flavobacteriia</taxon>
        <taxon>Flavobacteriales</taxon>
        <taxon>Flavobacteriaceae</taxon>
        <taxon>Flagellimonas</taxon>
    </lineage>
</organism>
<comment type="caution">
    <text evidence="1">The sequence shown here is derived from an EMBL/GenBank/DDBJ whole genome shotgun (WGS) entry which is preliminary data.</text>
</comment>
<protein>
    <recommendedName>
        <fullName evidence="3">Lipoprotein</fullName>
    </recommendedName>
</protein>
<proteinExistence type="predicted"/>
<evidence type="ECO:0000313" key="1">
    <source>
        <dbReference type="EMBL" id="TXN37564.1"/>
    </source>
</evidence>
<dbReference type="Proteomes" id="UP000321456">
    <property type="component" value="Unassembled WGS sequence"/>
</dbReference>
<accession>A0A5C8V665</accession>
<gene>
    <name evidence="1" type="ORF">FVB32_04550</name>
</gene>
<evidence type="ECO:0000313" key="2">
    <source>
        <dbReference type="Proteomes" id="UP000321456"/>
    </source>
</evidence>
<name>A0A5C8V665_9FLAO</name>
<dbReference type="AlphaFoldDB" id="A0A5C8V665"/>
<keyword evidence="2" id="KW-1185">Reference proteome</keyword>
<sequence length="136" mass="15160">MNRYIMIFLLAVLVSCAKDQDDSVDSNALLVNAEESCAEKNLTIIKEKIESYISDDSIIKDYLFVFKANYQGNTVFVFGNCCPFCNSLPPEVLDCSGKFLGYIDYANSLEKESIASEEVTDRIAVWPETQNCGIGN</sequence>
<reference evidence="1 2" key="1">
    <citation type="submission" date="2019-08" db="EMBL/GenBank/DDBJ databases">
        <title>Professor.</title>
        <authorList>
            <person name="Park J.S."/>
        </authorList>
    </citation>
    <scope>NUCLEOTIDE SEQUENCE [LARGE SCALE GENOMIC DNA]</scope>
    <source>
        <strain evidence="1 2">176CP5-101</strain>
    </source>
</reference>
<dbReference type="PROSITE" id="PS51257">
    <property type="entry name" value="PROKAR_LIPOPROTEIN"/>
    <property type="match status" value="1"/>
</dbReference>
<evidence type="ECO:0008006" key="3">
    <source>
        <dbReference type="Google" id="ProtNLM"/>
    </source>
</evidence>
<dbReference type="RefSeq" id="WP_147741607.1">
    <property type="nucleotide sequence ID" value="NZ_VRUR01000001.1"/>
</dbReference>